<evidence type="ECO:0000259" key="5">
    <source>
        <dbReference type="PROSITE" id="PS50977"/>
    </source>
</evidence>
<dbReference type="SUPFAM" id="SSF48498">
    <property type="entry name" value="Tetracyclin repressor-like, C-terminal domain"/>
    <property type="match status" value="1"/>
</dbReference>
<accession>A0A6I6L4H9</accession>
<dbReference type="Gene3D" id="1.10.357.10">
    <property type="entry name" value="Tetracycline Repressor, domain 2"/>
    <property type="match status" value="1"/>
</dbReference>
<dbReference type="PROSITE" id="PS50977">
    <property type="entry name" value="HTH_TETR_2"/>
    <property type="match status" value="1"/>
</dbReference>
<feature type="DNA-binding region" description="H-T-H motif" evidence="4">
    <location>
        <begin position="55"/>
        <end position="74"/>
    </location>
</feature>
<keyword evidence="2 4" id="KW-0238">DNA-binding</keyword>
<keyword evidence="7" id="KW-1185">Reference proteome</keyword>
<dbReference type="RefSeq" id="WP_158900405.1">
    <property type="nucleotide sequence ID" value="NZ_CP035733.1"/>
</dbReference>
<evidence type="ECO:0000256" key="4">
    <source>
        <dbReference type="PROSITE-ProRule" id="PRU00335"/>
    </source>
</evidence>
<dbReference type="PANTHER" id="PTHR30055">
    <property type="entry name" value="HTH-TYPE TRANSCRIPTIONAL REGULATOR RUTR"/>
    <property type="match status" value="1"/>
</dbReference>
<dbReference type="PANTHER" id="PTHR30055:SF220">
    <property type="entry name" value="TETR-FAMILY REGULATORY PROTEIN"/>
    <property type="match status" value="1"/>
</dbReference>
<gene>
    <name evidence="6" type="ORF">EUU25_09395</name>
</gene>
<dbReference type="EMBL" id="CP035733">
    <property type="protein sequence ID" value="QGY80815.1"/>
    <property type="molecule type" value="Genomic_DNA"/>
</dbReference>
<dbReference type="InterPro" id="IPR036271">
    <property type="entry name" value="Tet_transcr_reg_TetR-rel_C_sf"/>
</dbReference>
<reference evidence="7" key="1">
    <citation type="submission" date="2019-01" db="EMBL/GenBank/DDBJ databases">
        <title>Sphingorhabdus lacus sp.nov., isolated from an oligotrophic freshwater lake.</title>
        <authorList>
            <person name="Park M."/>
        </authorList>
    </citation>
    <scope>NUCLEOTIDE SEQUENCE [LARGE SCALE GENOMIC DNA]</scope>
    <source>
        <strain evidence="7">IMCC1753</strain>
    </source>
</reference>
<dbReference type="InterPro" id="IPR009057">
    <property type="entry name" value="Homeodomain-like_sf"/>
</dbReference>
<protein>
    <submittedName>
        <fullName evidence="6">TetR/AcrR family transcriptional regulator</fullName>
    </submittedName>
</protein>
<evidence type="ECO:0000256" key="1">
    <source>
        <dbReference type="ARBA" id="ARBA00023015"/>
    </source>
</evidence>
<dbReference type="InterPro" id="IPR001647">
    <property type="entry name" value="HTH_TetR"/>
</dbReference>
<dbReference type="OrthoDB" id="7056813at2"/>
<keyword evidence="1" id="KW-0805">Transcription regulation</keyword>
<proteinExistence type="predicted"/>
<dbReference type="KEGG" id="slaa:EUU25_09395"/>
<dbReference type="Proteomes" id="UP000428803">
    <property type="component" value="Chromosome"/>
</dbReference>
<name>A0A6I6L4H9_9SPHN</name>
<sequence length="240" mass="26428">MIHNVRDVRFAFSITESAPPAMTPDADQPSRLDLREACITEATAIIESRGIESLSLREVARRLGVSHQAPYRHFPSRDHVLAEVIRRSFAEFAAALNAPPQTDNIGADALAMGMAYVHFALSRPLQYRLIFGGALPDPQRHGEMLQGARAAFGVLQTLLNRIFTERGQPFDQEAIDREALFIWSSLHGIVSLMRSDALDTLELSPETRNGFAMTALQRVGIALGVAQAPPSAPQSKEMER</sequence>
<dbReference type="Pfam" id="PF00440">
    <property type="entry name" value="TetR_N"/>
    <property type="match status" value="1"/>
</dbReference>
<dbReference type="SUPFAM" id="SSF46689">
    <property type="entry name" value="Homeodomain-like"/>
    <property type="match status" value="1"/>
</dbReference>
<evidence type="ECO:0000256" key="3">
    <source>
        <dbReference type="ARBA" id="ARBA00023163"/>
    </source>
</evidence>
<feature type="domain" description="HTH tetR-type" evidence="5">
    <location>
        <begin position="32"/>
        <end position="92"/>
    </location>
</feature>
<dbReference type="Pfam" id="PF13305">
    <property type="entry name" value="TetR_C_33"/>
    <property type="match status" value="1"/>
</dbReference>
<dbReference type="InterPro" id="IPR025996">
    <property type="entry name" value="MT1864/Rv1816-like_C"/>
</dbReference>
<keyword evidence="3" id="KW-0804">Transcription</keyword>
<dbReference type="AlphaFoldDB" id="A0A6I6L4H9"/>
<dbReference type="GO" id="GO:0000976">
    <property type="term" value="F:transcription cis-regulatory region binding"/>
    <property type="evidence" value="ECO:0007669"/>
    <property type="project" value="TreeGrafter"/>
</dbReference>
<evidence type="ECO:0000313" key="7">
    <source>
        <dbReference type="Proteomes" id="UP000428803"/>
    </source>
</evidence>
<dbReference type="GO" id="GO:0003700">
    <property type="term" value="F:DNA-binding transcription factor activity"/>
    <property type="evidence" value="ECO:0007669"/>
    <property type="project" value="TreeGrafter"/>
</dbReference>
<dbReference type="InterPro" id="IPR050109">
    <property type="entry name" value="HTH-type_TetR-like_transc_reg"/>
</dbReference>
<evidence type="ECO:0000313" key="6">
    <source>
        <dbReference type="EMBL" id="QGY80815.1"/>
    </source>
</evidence>
<evidence type="ECO:0000256" key="2">
    <source>
        <dbReference type="ARBA" id="ARBA00023125"/>
    </source>
</evidence>
<organism evidence="6 7">
    <name type="scientific">Sphingorhabdus lacus</name>
    <dbReference type="NCBI Taxonomy" id="392610"/>
    <lineage>
        <taxon>Bacteria</taxon>
        <taxon>Pseudomonadati</taxon>
        <taxon>Pseudomonadota</taxon>
        <taxon>Alphaproteobacteria</taxon>
        <taxon>Sphingomonadales</taxon>
        <taxon>Sphingomonadaceae</taxon>
        <taxon>Sphingorhabdus</taxon>
    </lineage>
</organism>